<gene>
    <name evidence="1" type="ORF">SKAU_G00110130</name>
</gene>
<reference evidence="1" key="1">
    <citation type="journal article" date="2023" name="Science">
        <title>Genome structures resolve the early diversification of teleost fishes.</title>
        <authorList>
            <person name="Parey E."/>
            <person name="Louis A."/>
            <person name="Montfort J."/>
            <person name="Bouchez O."/>
            <person name="Roques C."/>
            <person name="Iampietro C."/>
            <person name="Lluch J."/>
            <person name="Castinel A."/>
            <person name="Donnadieu C."/>
            <person name="Desvignes T."/>
            <person name="Floi Bucao C."/>
            <person name="Jouanno E."/>
            <person name="Wen M."/>
            <person name="Mejri S."/>
            <person name="Dirks R."/>
            <person name="Jansen H."/>
            <person name="Henkel C."/>
            <person name="Chen W.J."/>
            <person name="Zahm M."/>
            <person name="Cabau C."/>
            <person name="Klopp C."/>
            <person name="Thompson A.W."/>
            <person name="Robinson-Rechavi M."/>
            <person name="Braasch I."/>
            <person name="Lecointre G."/>
            <person name="Bobe J."/>
            <person name="Postlethwait J.H."/>
            <person name="Berthelot C."/>
            <person name="Roest Crollius H."/>
            <person name="Guiguen Y."/>
        </authorList>
    </citation>
    <scope>NUCLEOTIDE SEQUENCE</scope>
    <source>
        <strain evidence="1">WJC10195</strain>
    </source>
</reference>
<evidence type="ECO:0000313" key="2">
    <source>
        <dbReference type="Proteomes" id="UP001152622"/>
    </source>
</evidence>
<keyword evidence="2" id="KW-1185">Reference proteome</keyword>
<sequence>MKKTVDCIMAVRQIHKSLISYSRLCEVLTGGISAVMWPGSERLVRWYTPPTERELQTSRFLCAVSLRPLQGSKRQASVVAPG</sequence>
<dbReference type="AlphaFoldDB" id="A0A9Q1G088"/>
<name>A0A9Q1G088_SYNKA</name>
<dbReference type="Proteomes" id="UP001152622">
    <property type="component" value="Chromosome 3"/>
</dbReference>
<organism evidence="1 2">
    <name type="scientific">Synaphobranchus kaupii</name>
    <name type="common">Kaup's arrowtooth eel</name>
    <dbReference type="NCBI Taxonomy" id="118154"/>
    <lineage>
        <taxon>Eukaryota</taxon>
        <taxon>Metazoa</taxon>
        <taxon>Chordata</taxon>
        <taxon>Craniata</taxon>
        <taxon>Vertebrata</taxon>
        <taxon>Euteleostomi</taxon>
        <taxon>Actinopterygii</taxon>
        <taxon>Neopterygii</taxon>
        <taxon>Teleostei</taxon>
        <taxon>Anguilliformes</taxon>
        <taxon>Synaphobranchidae</taxon>
        <taxon>Synaphobranchus</taxon>
    </lineage>
</organism>
<comment type="caution">
    <text evidence="1">The sequence shown here is derived from an EMBL/GenBank/DDBJ whole genome shotgun (WGS) entry which is preliminary data.</text>
</comment>
<dbReference type="EMBL" id="JAINUF010000003">
    <property type="protein sequence ID" value="KAJ8370985.1"/>
    <property type="molecule type" value="Genomic_DNA"/>
</dbReference>
<accession>A0A9Q1G088</accession>
<proteinExistence type="predicted"/>
<protein>
    <submittedName>
        <fullName evidence="1">Uncharacterized protein</fullName>
    </submittedName>
</protein>
<evidence type="ECO:0000313" key="1">
    <source>
        <dbReference type="EMBL" id="KAJ8370985.1"/>
    </source>
</evidence>